<dbReference type="GO" id="GO:0016747">
    <property type="term" value="F:acyltransferase activity, transferring groups other than amino-acyl groups"/>
    <property type="evidence" value="ECO:0007669"/>
    <property type="project" value="InterPro"/>
</dbReference>
<dbReference type="Pfam" id="PF00583">
    <property type="entry name" value="Acetyltransf_1"/>
    <property type="match status" value="1"/>
</dbReference>
<dbReference type="PROSITE" id="PS51186">
    <property type="entry name" value="GNAT"/>
    <property type="match status" value="1"/>
</dbReference>
<dbReference type="Proteomes" id="UP000183810">
    <property type="component" value="Chromosome"/>
</dbReference>
<dbReference type="PANTHER" id="PTHR42791:SF1">
    <property type="entry name" value="N-ACETYLTRANSFERASE DOMAIN-CONTAINING PROTEIN"/>
    <property type="match status" value="1"/>
</dbReference>
<sequence>MSTAIRVRAAGQSDVRAAADTLAAAFAHDPVMRWILPDERRRAVGLPRFFATVARHVFVPAGASELALRPDGTVAGTALWTPPNRRQTSPRTDLRMMPGLVRALGRRILAGKQVADLLEQHHPAEPHWYLGMIGTAPDARGAGYGNALLRSRLDRVDAESSIAYLESSNPDNVPYYERFGFTVTDEIRIPGGPPLWLMLRAAR</sequence>
<dbReference type="InterPro" id="IPR016181">
    <property type="entry name" value="Acyl_CoA_acyltransferase"/>
</dbReference>
<reference evidence="2" key="1">
    <citation type="submission" date="2016-11" db="EMBL/GenBank/DDBJ databases">
        <authorList>
            <person name="Jaros S."/>
            <person name="Januszkiewicz K."/>
            <person name="Wedrychowicz H."/>
        </authorList>
    </citation>
    <scope>NUCLEOTIDE SEQUENCE [LARGE SCALE GENOMIC DNA]</scope>
    <source>
        <strain evidence="2">Y48</strain>
    </source>
</reference>
<dbReference type="Gene3D" id="3.40.630.30">
    <property type="match status" value="1"/>
</dbReference>
<dbReference type="SUPFAM" id="SSF55729">
    <property type="entry name" value="Acyl-CoA N-acyltransferases (Nat)"/>
    <property type="match status" value="1"/>
</dbReference>
<evidence type="ECO:0000259" key="1">
    <source>
        <dbReference type="PROSITE" id="PS51186"/>
    </source>
</evidence>
<keyword evidence="2" id="KW-0808">Transferase</keyword>
<dbReference type="InterPro" id="IPR052523">
    <property type="entry name" value="Trichothecene_AcTrans"/>
</dbReference>
<feature type="domain" description="N-acetyltransferase" evidence="1">
    <location>
        <begin position="5"/>
        <end position="202"/>
    </location>
</feature>
<organism evidence="2 3">
    <name type="scientific">Nocardia mangyaensis</name>
    <dbReference type="NCBI Taxonomy" id="2213200"/>
    <lineage>
        <taxon>Bacteria</taxon>
        <taxon>Bacillati</taxon>
        <taxon>Actinomycetota</taxon>
        <taxon>Actinomycetes</taxon>
        <taxon>Mycobacteriales</taxon>
        <taxon>Nocardiaceae</taxon>
        <taxon>Nocardia</taxon>
    </lineage>
</organism>
<name>A0A1J0VUV0_9NOCA</name>
<dbReference type="EMBL" id="CP018082">
    <property type="protein sequence ID" value="APE35786.1"/>
    <property type="molecule type" value="Genomic_DNA"/>
</dbReference>
<dbReference type="KEGG" id="nsl:BOX37_19585"/>
<dbReference type="CDD" id="cd04301">
    <property type="entry name" value="NAT_SF"/>
    <property type="match status" value="1"/>
</dbReference>
<protein>
    <submittedName>
        <fullName evidence="2">GNAT family N-acetyltransferase</fullName>
    </submittedName>
</protein>
<dbReference type="AlphaFoldDB" id="A0A1J0VUV0"/>
<keyword evidence="3" id="KW-1185">Reference proteome</keyword>
<evidence type="ECO:0000313" key="3">
    <source>
        <dbReference type="Proteomes" id="UP000183810"/>
    </source>
</evidence>
<proteinExistence type="predicted"/>
<accession>A0A1J0VUV0</accession>
<evidence type="ECO:0000313" key="2">
    <source>
        <dbReference type="EMBL" id="APE35786.1"/>
    </source>
</evidence>
<dbReference type="RefSeq" id="WP_071928973.1">
    <property type="nucleotide sequence ID" value="NZ_CP018082.1"/>
</dbReference>
<gene>
    <name evidence="2" type="ORF">BOX37_19585</name>
</gene>
<dbReference type="PANTHER" id="PTHR42791">
    <property type="entry name" value="GNAT FAMILY ACETYLTRANSFERASE"/>
    <property type="match status" value="1"/>
</dbReference>
<dbReference type="OrthoDB" id="7057833at2"/>
<dbReference type="InterPro" id="IPR000182">
    <property type="entry name" value="GNAT_dom"/>
</dbReference>